<feature type="region of interest" description="Disordered" evidence="1">
    <location>
        <begin position="1"/>
        <end position="39"/>
    </location>
</feature>
<reference evidence="2" key="1">
    <citation type="submission" date="2021-01" db="EMBL/GenBank/DDBJ databases">
        <authorList>
            <person name="Corre E."/>
            <person name="Pelletier E."/>
            <person name="Niang G."/>
            <person name="Scheremetjew M."/>
            <person name="Finn R."/>
            <person name="Kale V."/>
            <person name="Holt S."/>
            <person name="Cochrane G."/>
            <person name="Meng A."/>
            <person name="Brown T."/>
            <person name="Cohen L."/>
        </authorList>
    </citation>
    <scope>NUCLEOTIDE SEQUENCE</scope>
    <source>
        <strain evidence="2">NIES-381</strain>
    </source>
</reference>
<dbReference type="AlphaFoldDB" id="A0A7S1IWZ4"/>
<gene>
    <name evidence="2" type="ORF">EGYM00392_LOCUS36526</name>
</gene>
<sequence length="116" mass="12633">MSSSAALSPSEDLSDADTDTTFGTRTETSGRSLSLDKSHKSMSEAIPDLDSVDGIFVRSPSADVSQQPKTFVKKITQEEVGIRDRECSKYGMGGLWRAGIFNFCYTKCQGSYTCLL</sequence>
<protein>
    <submittedName>
        <fullName evidence="2">Uncharacterized protein</fullName>
    </submittedName>
</protein>
<feature type="compositionally biased region" description="Low complexity" evidence="1">
    <location>
        <begin position="19"/>
        <end position="32"/>
    </location>
</feature>
<evidence type="ECO:0000313" key="2">
    <source>
        <dbReference type="EMBL" id="CAD9025398.1"/>
    </source>
</evidence>
<accession>A0A7S1IWZ4</accession>
<name>A0A7S1IWZ4_9EUGL</name>
<evidence type="ECO:0000256" key="1">
    <source>
        <dbReference type="SAM" id="MobiDB-lite"/>
    </source>
</evidence>
<organism evidence="2">
    <name type="scientific">Eutreptiella gymnastica</name>
    <dbReference type="NCBI Taxonomy" id="73025"/>
    <lineage>
        <taxon>Eukaryota</taxon>
        <taxon>Discoba</taxon>
        <taxon>Euglenozoa</taxon>
        <taxon>Euglenida</taxon>
        <taxon>Spirocuta</taxon>
        <taxon>Euglenophyceae</taxon>
        <taxon>Eutreptiales</taxon>
        <taxon>Eutreptiaceae</taxon>
        <taxon>Eutreptiella</taxon>
    </lineage>
</organism>
<proteinExistence type="predicted"/>
<dbReference type="EMBL" id="HBGA01097854">
    <property type="protein sequence ID" value="CAD9025398.1"/>
    <property type="molecule type" value="Transcribed_RNA"/>
</dbReference>